<evidence type="ECO:0000313" key="1">
    <source>
        <dbReference type="EMBL" id="OGD04311.1"/>
    </source>
</evidence>
<dbReference type="EMBL" id="MEXN01000001">
    <property type="protein sequence ID" value="OGD04311.1"/>
    <property type="molecule type" value="Genomic_DNA"/>
</dbReference>
<evidence type="ECO:0000313" key="2">
    <source>
        <dbReference type="Proteomes" id="UP000177080"/>
    </source>
</evidence>
<dbReference type="STRING" id="1797259.A2989_04710"/>
<dbReference type="Proteomes" id="UP000177080">
    <property type="component" value="Unassembled WGS sequence"/>
</dbReference>
<reference evidence="1 2" key="1">
    <citation type="journal article" date="2016" name="Nat. Commun.">
        <title>Thousands of microbial genomes shed light on interconnected biogeochemical processes in an aquifer system.</title>
        <authorList>
            <person name="Anantharaman K."/>
            <person name="Brown C.T."/>
            <person name="Hug L.A."/>
            <person name="Sharon I."/>
            <person name="Castelle C.J."/>
            <person name="Probst A.J."/>
            <person name="Thomas B.C."/>
            <person name="Singh A."/>
            <person name="Wilkins M.J."/>
            <person name="Karaoz U."/>
            <person name="Brodie E.L."/>
            <person name="Williams K.H."/>
            <person name="Hubbard S.S."/>
            <person name="Banfield J.F."/>
        </authorList>
    </citation>
    <scope>NUCLEOTIDE SEQUENCE [LARGE SCALE GENOMIC DNA]</scope>
</reference>
<comment type="caution">
    <text evidence="1">The sequence shown here is derived from an EMBL/GenBank/DDBJ whole genome shotgun (WGS) entry which is preliminary data.</text>
</comment>
<accession>A0A1F4ZDD8</accession>
<protein>
    <submittedName>
        <fullName evidence="1">Uncharacterized protein</fullName>
    </submittedName>
</protein>
<organism evidence="1 2">
    <name type="scientific">Candidatus Amesbacteria bacterium RIFCSPLOWO2_01_FULL_48_25</name>
    <dbReference type="NCBI Taxonomy" id="1797259"/>
    <lineage>
        <taxon>Bacteria</taxon>
        <taxon>Candidatus Amesiibacteriota</taxon>
    </lineage>
</organism>
<name>A0A1F4ZDD8_9BACT</name>
<gene>
    <name evidence="1" type="ORF">A2989_04710</name>
</gene>
<sequence>MSSEYNLRYWTHAHDAYQLLPLKEIIKLKSQTLLWSARIGTGLLGLTDCSSGKRGPKNSAEIILAIGSTGLAQLIKLGFIPCPTCRPDQLDTFWEIATEMAREKYRLQYPRDFTNKKIVGFDALRLDWETILNITKRPPSRIYTSPKPDQNLLSKTIDAFLALSIPLPPIGFYNRTAPGNFTEIDIGHS</sequence>
<dbReference type="AlphaFoldDB" id="A0A1F4ZDD8"/>
<proteinExistence type="predicted"/>